<proteinExistence type="predicted"/>
<dbReference type="RefSeq" id="WP_164506108.1">
    <property type="nucleotide sequence ID" value="NZ_JBHTOK010000074.1"/>
</dbReference>
<evidence type="ECO:0000313" key="2">
    <source>
        <dbReference type="EMBL" id="MFD1441745.1"/>
    </source>
</evidence>
<accession>A0ABW4CYP6</accession>
<evidence type="ECO:0000313" key="3">
    <source>
        <dbReference type="Proteomes" id="UP001597212"/>
    </source>
</evidence>
<feature type="domain" description="HTH cro/C1-type" evidence="1">
    <location>
        <begin position="11"/>
        <end position="65"/>
    </location>
</feature>
<keyword evidence="3" id="KW-1185">Reference proteome</keyword>
<evidence type="ECO:0000259" key="1">
    <source>
        <dbReference type="PROSITE" id="PS50943"/>
    </source>
</evidence>
<protein>
    <submittedName>
        <fullName evidence="2">Helix-turn-helix domain-containing protein</fullName>
    </submittedName>
</protein>
<dbReference type="SUPFAM" id="SSF47413">
    <property type="entry name" value="lambda repressor-like DNA-binding domains"/>
    <property type="match status" value="1"/>
</dbReference>
<sequence length="322" mass="35739">MENSTIIGEYFKTLRLMHGLSRAELASALAMSEKTLQRIELGQVDAKASQCLAFLEYFGVSLAEITERLPTVMPSPEQIEQQICKAAGSGDQLARLQEQLTQLARKNRREWLKNSLVVCQVLALKLARKNTEARELSDRLAACLLKGDFMTNFDFWLLSQVADQVSYAKLNALLASGQVKQHLINPGERSVAVDFYCQTLDSALTAGDAAAALTVCEMIDRQGGTLETYRLGAYQQFSKLVEAVLRNQEFNVDEKLTTLTAALSVICPTDDAARMTARFERDLSLADHIVGARPAYQLVSLPVHRETDIAVTLNRLRDVQIN</sequence>
<dbReference type="SMART" id="SM00530">
    <property type="entry name" value="HTH_XRE"/>
    <property type="match status" value="1"/>
</dbReference>
<dbReference type="PROSITE" id="PS50943">
    <property type="entry name" value="HTH_CROC1"/>
    <property type="match status" value="1"/>
</dbReference>
<dbReference type="InterPro" id="IPR001387">
    <property type="entry name" value="Cro/C1-type_HTH"/>
</dbReference>
<comment type="caution">
    <text evidence="2">The sequence shown here is derived from an EMBL/GenBank/DDBJ whole genome shotgun (WGS) entry which is preliminary data.</text>
</comment>
<dbReference type="InterPro" id="IPR010982">
    <property type="entry name" value="Lambda_DNA-bd_dom_sf"/>
</dbReference>
<dbReference type="Proteomes" id="UP001597212">
    <property type="component" value="Unassembled WGS sequence"/>
</dbReference>
<dbReference type="EMBL" id="JBHTOK010000074">
    <property type="protein sequence ID" value="MFD1441745.1"/>
    <property type="molecule type" value="Genomic_DNA"/>
</dbReference>
<reference evidence="3" key="1">
    <citation type="journal article" date="2019" name="Int. J. Syst. Evol. Microbiol.">
        <title>The Global Catalogue of Microorganisms (GCM) 10K type strain sequencing project: providing services to taxonomists for standard genome sequencing and annotation.</title>
        <authorList>
            <consortium name="The Broad Institute Genomics Platform"/>
            <consortium name="The Broad Institute Genome Sequencing Center for Infectious Disease"/>
            <person name="Wu L."/>
            <person name="Ma J."/>
        </authorList>
    </citation>
    <scope>NUCLEOTIDE SEQUENCE [LARGE SCALE GENOMIC DNA]</scope>
    <source>
        <strain evidence="3">CCM 8912</strain>
    </source>
</reference>
<gene>
    <name evidence="2" type="ORF">ACFQ5K_10195</name>
</gene>
<organism evidence="2 3">
    <name type="scientific">Lacticaseibacillus hegangensis</name>
    <dbReference type="NCBI Taxonomy" id="2486010"/>
    <lineage>
        <taxon>Bacteria</taxon>
        <taxon>Bacillati</taxon>
        <taxon>Bacillota</taxon>
        <taxon>Bacilli</taxon>
        <taxon>Lactobacillales</taxon>
        <taxon>Lactobacillaceae</taxon>
        <taxon>Lacticaseibacillus</taxon>
    </lineage>
</organism>
<name>A0ABW4CYP6_9LACO</name>
<dbReference type="Pfam" id="PF13560">
    <property type="entry name" value="HTH_31"/>
    <property type="match status" value="1"/>
</dbReference>
<dbReference type="CDD" id="cd00093">
    <property type="entry name" value="HTH_XRE"/>
    <property type="match status" value="1"/>
</dbReference>
<dbReference type="Gene3D" id="1.10.260.40">
    <property type="entry name" value="lambda repressor-like DNA-binding domains"/>
    <property type="match status" value="1"/>
</dbReference>